<proteinExistence type="predicted"/>
<accession>A0A0G1U960</accession>
<dbReference type="EMBL" id="LCPB01000001">
    <property type="protein sequence ID" value="KKU90594.1"/>
    <property type="molecule type" value="Genomic_DNA"/>
</dbReference>
<gene>
    <name evidence="1" type="ORF">UY19_C0001G0071</name>
</gene>
<name>A0A0G1U960_9BACT</name>
<reference evidence="1 2" key="1">
    <citation type="journal article" date="2015" name="Nature">
        <title>rRNA introns, odd ribosomes, and small enigmatic genomes across a large radiation of phyla.</title>
        <authorList>
            <person name="Brown C.T."/>
            <person name="Hug L.A."/>
            <person name="Thomas B.C."/>
            <person name="Sharon I."/>
            <person name="Castelle C.J."/>
            <person name="Singh A."/>
            <person name="Wilkins M.J."/>
            <person name="Williams K.H."/>
            <person name="Banfield J.F."/>
        </authorList>
    </citation>
    <scope>NUCLEOTIDE SEQUENCE [LARGE SCALE GENOMIC DNA]</scope>
</reference>
<protein>
    <submittedName>
        <fullName evidence="1">Uncharacterized protein</fullName>
    </submittedName>
</protein>
<comment type="caution">
    <text evidence="1">The sequence shown here is derived from an EMBL/GenBank/DDBJ whole genome shotgun (WGS) entry which is preliminary data.</text>
</comment>
<evidence type="ECO:0000313" key="1">
    <source>
        <dbReference type="EMBL" id="KKU90594.1"/>
    </source>
</evidence>
<organism evidence="1 2">
    <name type="scientific">Candidatus Wolfebacteria bacterium GW2011_GWA2_47_9b</name>
    <dbReference type="NCBI Taxonomy" id="1619005"/>
    <lineage>
        <taxon>Bacteria</taxon>
        <taxon>Candidatus Wolfeibacteriota</taxon>
    </lineage>
</organism>
<dbReference type="Proteomes" id="UP000033882">
    <property type="component" value="Unassembled WGS sequence"/>
</dbReference>
<evidence type="ECO:0000313" key="2">
    <source>
        <dbReference type="Proteomes" id="UP000033882"/>
    </source>
</evidence>
<dbReference type="AlphaFoldDB" id="A0A0G1U960"/>
<sequence length="225" mass="25354">MTEEKKSPTLRFEEGMRQFMSIRKGVSYFTELAVDMLLGEEHIGHIRASGRITISGTKIEDDSSRIMSYSNTFTLEQWKEISAKAEEFVKKCAEREVRFGPAFGRLEALARQTFSEDTPFGHAEIVRNGHDHLAIAGGKGQWETYSPGIYTYNSAHYKGEEVKVGYRPVTEQRVRGVNNLEDEMLLQLLKLADFGEAEQPSNSHAKEPQPQAVGDCAIFADRGEM</sequence>